<organism evidence="1 2">
    <name type="scientific">Geodia barretti</name>
    <name type="common">Barrett's horny sponge</name>
    <dbReference type="NCBI Taxonomy" id="519541"/>
    <lineage>
        <taxon>Eukaryota</taxon>
        <taxon>Metazoa</taxon>
        <taxon>Porifera</taxon>
        <taxon>Demospongiae</taxon>
        <taxon>Heteroscleromorpha</taxon>
        <taxon>Tetractinellida</taxon>
        <taxon>Astrophorina</taxon>
        <taxon>Geodiidae</taxon>
        <taxon>Geodia</taxon>
    </lineage>
</organism>
<keyword evidence="2" id="KW-1185">Reference proteome</keyword>
<name>A0AA35W1J2_GEOBA</name>
<gene>
    <name evidence="1" type="ORF">GBAR_LOCUS3520</name>
</gene>
<accession>A0AA35W1J2</accession>
<evidence type="ECO:0000313" key="1">
    <source>
        <dbReference type="EMBL" id="CAI8002974.1"/>
    </source>
</evidence>
<dbReference type="EMBL" id="CASHTH010000501">
    <property type="protein sequence ID" value="CAI8002974.1"/>
    <property type="molecule type" value="Genomic_DNA"/>
</dbReference>
<dbReference type="AlphaFoldDB" id="A0AA35W1J2"/>
<protein>
    <submittedName>
        <fullName evidence="1">Uncharacterized protein</fullName>
    </submittedName>
</protein>
<comment type="caution">
    <text evidence="1">The sequence shown here is derived from an EMBL/GenBank/DDBJ whole genome shotgun (WGS) entry which is preliminary data.</text>
</comment>
<evidence type="ECO:0000313" key="2">
    <source>
        <dbReference type="Proteomes" id="UP001174909"/>
    </source>
</evidence>
<dbReference type="Proteomes" id="UP001174909">
    <property type="component" value="Unassembled WGS sequence"/>
</dbReference>
<reference evidence="1" key="1">
    <citation type="submission" date="2023-03" db="EMBL/GenBank/DDBJ databases">
        <authorList>
            <person name="Steffen K."/>
            <person name="Cardenas P."/>
        </authorList>
    </citation>
    <scope>NUCLEOTIDE SEQUENCE</scope>
</reference>
<sequence>MSSMSEMQKKILQRKINEESELLMDEYASLRSRTEHYLLQINCKVEKLVVCVMDVRHVKRLSKVSPLIKLENATTISGVFLELIKNNLMTFLQFSILRRIICDLCFGSRDLQKKLKAYEEKYNNYIRRRVCETHMYHEGRFEAFTGSDAEEKVELLIITDENWNDNTEFLRVVDLEAIVAKILHIDNFSLKPVSIEPHCLRLRYAISILIAQTVFPLTHEEWEKAFWKRHYKDAMSRIFLHH</sequence>
<proteinExistence type="predicted"/>